<evidence type="ECO:0000259" key="12">
    <source>
        <dbReference type="PROSITE" id="PS52015"/>
    </source>
</evidence>
<dbReference type="GO" id="GO:0055085">
    <property type="term" value="P:transmembrane transport"/>
    <property type="evidence" value="ECO:0007669"/>
    <property type="project" value="InterPro"/>
</dbReference>
<evidence type="ECO:0000256" key="10">
    <source>
        <dbReference type="SAM" id="MobiDB-lite"/>
    </source>
</evidence>
<evidence type="ECO:0000256" key="1">
    <source>
        <dbReference type="ARBA" id="ARBA00004383"/>
    </source>
</evidence>
<evidence type="ECO:0000256" key="7">
    <source>
        <dbReference type="ARBA" id="ARBA00022927"/>
    </source>
</evidence>
<dbReference type="SUPFAM" id="SSF74653">
    <property type="entry name" value="TolA/TonB C-terminal domain"/>
    <property type="match status" value="1"/>
</dbReference>
<dbReference type="GO" id="GO:0098797">
    <property type="term" value="C:plasma membrane protein complex"/>
    <property type="evidence" value="ECO:0007669"/>
    <property type="project" value="TreeGrafter"/>
</dbReference>
<evidence type="ECO:0000256" key="2">
    <source>
        <dbReference type="ARBA" id="ARBA00006555"/>
    </source>
</evidence>
<keyword evidence="4" id="KW-1003">Cell membrane</keyword>
<evidence type="ECO:0000256" key="5">
    <source>
        <dbReference type="ARBA" id="ARBA00022519"/>
    </source>
</evidence>
<dbReference type="InterPro" id="IPR051045">
    <property type="entry name" value="TonB-dependent_transducer"/>
</dbReference>
<feature type="transmembrane region" description="Helical" evidence="11">
    <location>
        <begin position="20"/>
        <end position="39"/>
    </location>
</feature>
<evidence type="ECO:0000313" key="13">
    <source>
        <dbReference type="EMBL" id="EUD11513.1"/>
    </source>
</evidence>
<comment type="caution">
    <text evidence="13">The sequence shown here is derived from an EMBL/GenBank/DDBJ whole genome shotgun (WGS) entry which is preliminary data.</text>
</comment>
<dbReference type="GO" id="GO:0015031">
    <property type="term" value="P:protein transport"/>
    <property type="evidence" value="ECO:0007669"/>
    <property type="project" value="UniProtKB-KW"/>
</dbReference>
<dbReference type="InterPro" id="IPR006260">
    <property type="entry name" value="TonB/TolA_C"/>
</dbReference>
<dbReference type="PROSITE" id="PS52015">
    <property type="entry name" value="TONB_CTD"/>
    <property type="match status" value="1"/>
</dbReference>
<evidence type="ECO:0000256" key="6">
    <source>
        <dbReference type="ARBA" id="ARBA00022692"/>
    </source>
</evidence>
<dbReference type="AlphaFoldDB" id="A0AAV3M6W3"/>
<feature type="region of interest" description="Disordered" evidence="10">
    <location>
        <begin position="115"/>
        <end position="149"/>
    </location>
</feature>
<dbReference type="Proteomes" id="UP000022311">
    <property type="component" value="Unassembled WGS sequence"/>
</dbReference>
<protein>
    <submittedName>
        <fullName evidence="13">TonB protein, C-terminal domain protein</fullName>
    </submittedName>
</protein>
<evidence type="ECO:0000256" key="3">
    <source>
        <dbReference type="ARBA" id="ARBA00022448"/>
    </source>
</evidence>
<evidence type="ECO:0000256" key="8">
    <source>
        <dbReference type="ARBA" id="ARBA00022989"/>
    </source>
</evidence>
<dbReference type="PANTHER" id="PTHR33446">
    <property type="entry name" value="PROTEIN TONB-RELATED"/>
    <property type="match status" value="1"/>
</dbReference>
<organism evidence="13 14">
    <name type="scientific">Providencia alcalifaciens 205/92</name>
    <dbReference type="NCBI Taxonomy" id="1256988"/>
    <lineage>
        <taxon>Bacteria</taxon>
        <taxon>Pseudomonadati</taxon>
        <taxon>Pseudomonadota</taxon>
        <taxon>Gammaproteobacteria</taxon>
        <taxon>Enterobacterales</taxon>
        <taxon>Morganellaceae</taxon>
        <taxon>Providencia</taxon>
    </lineage>
</organism>
<feature type="compositionally biased region" description="Low complexity" evidence="10">
    <location>
        <begin position="132"/>
        <end position="149"/>
    </location>
</feature>
<keyword evidence="6 11" id="KW-0812">Transmembrane</keyword>
<dbReference type="NCBIfam" id="TIGR01352">
    <property type="entry name" value="tonB_Cterm"/>
    <property type="match status" value="1"/>
</dbReference>
<gene>
    <name evidence="13" type="ORF">HMPREF1563_0899</name>
</gene>
<evidence type="ECO:0000256" key="9">
    <source>
        <dbReference type="ARBA" id="ARBA00023136"/>
    </source>
</evidence>
<dbReference type="PANTHER" id="PTHR33446:SF2">
    <property type="entry name" value="PROTEIN TONB"/>
    <property type="match status" value="1"/>
</dbReference>
<keyword evidence="8 11" id="KW-1133">Transmembrane helix</keyword>
<keyword evidence="9 11" id="KW-0472">Membrane</keyword>
<reference evidence="13 14" key="1">
    <citation type="submission" date="2014-01" db="EMBL/GenBank/DDBJ databases">
        <authorList>
            <person name="Durkin A.S."/>
            <person name="McCorrison J."/>
            <person name="Torralba M."/>
            <person name="Gillis M."/>
            <person name="Haft D.H."/>
            <person name="Methe B."/>
            <person name="Sutton G."/>
            <person name="Nelson K.E."/>
        </authorList>
    </citation>
    <scope>NUCLEOTIDE SEQUENCE [LARGE SCALE GENOMIC DNA]</scope>
    <source>
        <strain evidence="13 14">205/92</strain>
    </source>
</reference>
<keyword evidence="5" id="KW-0997">Cell inner membrane</keyword>
<comment type="similarity">
    <text evidence="2">Belongs to the TonB family.</text>
</comment>
<dbReference type="EMBL" id="JALD01000039">
    <property type="protein sequence ID" value="EUD11513.1"/>
    <property type="molecule type" value="Genomic_DNA"/>
</dbReference>
<dbReference type="InterPro" id="IPR037682">
    <property type="entry name" value="TonB_C"/>
</dbReference>
<dbReference type="GO" id="GO:0031992">
    <property type="term" value="F:energy transducer activity"/>
    <property type="evidence" value="ECO:0007669"/>
    <property type="project" value="TreeGrafter"/>
</dbReference>
<comment type="subcellular location">
    <subcellularLocation>
        <location evidence="1">Cell inner membrane</location>
        <topology evidence="1">Single-pass membrane protein</topology>
        <orientation evidence="1">Periplasmic side</orientation>
    </subcellularLocation>
</comment>
<evidence type="ECO:0000313" key="14">
    <source>
        <dbReference type="Proteomes" id="UP000022311"/>
    </source>
</evidence>
<dbReference type="Pfam" id="PF03544">
    <property type="entry name" value="TonB_C"/>
    <property type="match status" value="1"/>
</dbReference>
<sequence>MNMSTITFESGYVSRTTKMGGWLALAVVLHVAIVGIFIWTTHNERWEDSLPPPSVVMELSIEAQAKQLTEVNIGKTQELAVASESHKAPSEDIAIPALPVNEQAEVQLIKAEAKKTKPELKKQKQEQKQVKKVQTTDSKASDAPATSDAAAPVLSQKIAAELNSQSDANDSLQKQWEAIVLGKLNKYKRYPEDASKRNRIGKPVVMFTVDSQGFLLDSSLVGSSGTRSLDKEALQVLSRAAPLPEPPTKILNNGRITVRLPIDFTLNDK</sequence>
<proteinExistence type="inferred from homology"/>
<name>A0AAV3M6W3_9GAMM</name>
<dbReference type="Gene3D" id="3.30.1150.10">
    <property type="match status" value="1"/>
</dbReference>
<keyword evidence="7" id="KW-0653">Protein transport</keyword>
<feature type="compositionally biased region" description="Basic and acidic residues" evidence="10">
    <location>
        <begin position="115"/>
        <end position="129"/>
    </location>
</feature>
<feature type="domain" description="TonB C-terminal" evidence="12">
    <location>
        <begin position="175"/>
        <end position="269"/>
    </location>
</feature>
<accession>A0AAV3M6W3</accession>
<evidence type="ECO:0000256" key="4">
    <source>
        <dbReference type="ARBA" id="ARBA00022475"/>
    </source>
</evidence>
<evidence type="ECO:0000256" key="11">
    <source>
        <dbReference type="SAM" id="Phobius"/>
    </source>
</evidence>
<keyword evidence="3" id="KW-0813">Transport</keyword>